<feature type="domain" description="PTS EIIA type-2" evidence="1">
    <location>
        <begin position="1"/>
        <end position="146"/>
    </location>
</feature>
<dbReference type="OrthoDB" id="3192919at2"/>
<comment type="caution">
    <text evidence="2">The sequence shown here is derived from an EMBL/GenBank/DDBJ whole genome shotgun (WGS) entry which is preliminary data.</text>
</comment>
<dbReference type="PANTHER" id="PTHR47738:SF4">
    <property type="entry name" value="PTS SYSTEM GALACTITOL-SPECIFIC EIIA COMPONENT"/>
    <property type="match status" value="1"/>
</dbReference>
<gene>
    <name evidence="2" type="ORF">CYR32_03875</name>
</gene>
<sequence length="166" mass="17880">MQPFDLFVKSGLHFADATQALEHIGQEMLARGVVNAGYPAALLAREAQFPTGIALDKHAVAIPHCGAEHACRPALYLIRPAQPVPFQQADDEGSLAVSLIIALIVTDPQQQLVLLRTLFGQLQDPDFLDALLAAPDEALGELFRQRLFSQPASPASSHQQQQGVPS</sequence>
<accession>A0A2N5EB52</accession>
<keyword evidence="3" id="KW-1185">Reference proteome</keyword>
<dbReference type="InterPro" id="IPR002178">
    <property type="entry name" value="PTS_EIIA_type-2_dom"/>
</dbReference>
<evidence type="ECO:0000313" key="2">
    <source>
        <dbReference type="EMBL" id="PLR39368.1"/>
    </source>
</evidence>
<name>A0A2N5EB52_9GAMM</name>
<evidence type="ECO:0000259" key="1">
    <source>
        <dbReference type="PROSITE" id="PS51094"/>
    </source>
</evidence>
<dbReference type="PANTHER" id="PTHR47738">
    <property type="entry name" value="PTS SYSTEM FRUCTOSE-LIKE EIIA COMPONENT-RELATED"/>
    <property type="match status" value="1"/>
</dbReference>
<dbReference type="InterPro" id="IPR016152">
    <property type="entry name" value="PTrfase/Anion_transptr"/>
</dbReference>
<dbReference type="GO" id="GO:0030295">
    <property type="term" value="F:protein kinase activator activity"/>
    <property type="evidence" value="ECO:0007669"/>
    <property type="project" value="TreeGrafter"/>
</dbReference>
<dbReference type="Proteomes" id="UP000234503">
    <property type="component" value="Unassembled WGS sequence"/>
</dbReference>
<dbReference type="Gene3D" id="3.40.930.10">
    <property type="entry name" value="Mannitol-specific EII, Chain A"/>
    <property type="match status" value="1"/>
</dbReference>
<dbReference type="Pfam" id="PF00359">
    <property type="entry name" value="PTS_EIIA_2"/>
    <property type="match status" value="1"/>
</dbReference>
<dbReference type="EMBL" id="PJZH01000002">
    <property type="protein sequence ID" value="PLR39368.1"/>
    <property type="molecule type" value="Genomic_DNA"/>
</dbReference>
<proteinExistence type="predicted"/>
<dbReference type="AlphaFoldDB" id="A0A2N5EB52"/>
<dbReference type="RefSeq" id="WP_101822757.1">
    <property type="nucleotide sequence ID" value="NZ_PJZH01000002.1"/>
</dbReference>
<dbReference type="PROSITE" id="PS51094">
    <property type="entry name" value="PTS_EIIA_TYPE_2"/>
    <property type="match status" value="1"/>
</dbReference>
<dbReference type="SUPFAM" id="SSF55804">
    <property type="entry name" value="Phoshotransferase/anion transport protein"/>
    <property type="match status" value="1"/>
</dbReference>
<dbReference type="NCBIfam" id="NF007236">
    <property type="entry name" value="PRK09665.1"/>
    <property type="match status" value="1"/>
</dbReference>
<evidence type="ECO:0000313" key="3">
    <source>
        <dbReference type="Proteomes" id="UP000234503"/>
    </source>
</evidence>
<dbReference type="InterPro" id="IPR051541">
    <property type="entry name" value="PTS_SugarTrans_NitroReg"/>
</dbReference>
<dbReference type="CDD" id="cd00211">
    <property type="entry name" value="PTS_IIA_fru"/>
    <property type="match status" value="1"/>
</dbReference>
<reference evidence="2 3" key="1">
    <citation type="submission" date="2017-12" db="EMBL/GenBank/DDBJ databases">
        <title>Characterization of six clinical isolates of Enterochimera gen. nov., a novel genus of the Yersiniaciae family and the three species Enterochimera arupensis sp. nov., Enterochimera coloradensis sp. nov, and Enterochimera californica sp. nov.</title>
        <authorList>
            <person name="Rossi A."/>
            <person name="Fisher M."/>
        </authorList>
    </citation>
    <scope>NUCLEOTIDE SEQUENCE [LARGE SCALE GENOMIC DNA]</scope>
    <source>
        <strain evidence="3">2016-Iso4</strain>
    </source>
</reference>
<protein>
    <submittedName>
        <fullName evidence="2">PTS galactitol transporter subunit IIA</fullName>
    </submittedName>
</protein>
<organism evidence="2 3">
    <name type="scientific">Chimaeribacter coloradensis</name>
    <dbReference type="NCBI Taxonomy" id="2060068"/>
    <lineage>
        <taxon>Bacteria</taxon>
        <taxon>Pseudomonadati</taxon>
        <taxon>Pseudomonadota</taxon>
        <taxon>Gammaproteobacteria</taxon>
        <taxon>Enterobacterales</taxon>
        <taxon>Yersiniaceae</taxon>
        <taxon>Chimaeribacter</taxon>
    </lineage>
</organism>